<dbReference type="EnsemblPlants" id="MELO3C009174.2.1">
    <property type="protein sequence ID" value="MELO3C009174.2.1"/>
    <property type="gene ID" value="MELO3C009174.2"/>
</dbReference>
<feature type="compositionally biased region" description="Basic and acidic residues" evidence="1">
    <location>
        <begin position="22"/>
        <end position="32"/>
    </location>
</feature>
<reference evidence="2" key="1">
    <citation type="submission" date="2023-03" db="UniProtKB">
        <authorList>
            <consortium name="EnsemblPlants"/>
        </authorList>
    </citation>
    <scope>IDENTIFICATION</scope>
</reference>
<dbReference type="Gramene" id="MELO3C009174.2.1">
    <property type="protein sequence ID" value="MELO3C009174.2.1"/>
    <property type="gene ID" value="MELO3C009174.2"/>
</dbReference>
<protein>
    <submittedName>
        <fullName evidence="2">Uncharacterized protein</fullName>
    </submittedName>
</protein>
<proteinExistence type="predicted"/>
<accession>A0A9I9CVB3</accession>
<dbReference type="AlphaFoldDB" id="A0A9I9CVB3"/>
<sequence>MPEALEQLKTDMTVAEMERRRFLGKSAGDHHSTNLVPNPKAETKARTGKGR</sequence>
<evidence type="ECO:0000313" key="2">
    <source>
        <dbReference type="EnsemblPlants" id="MELO3C009174.2.1"/>
    </source>
</evidence>
<feature type="region of interest" description="Disordered" evidence="1">
    <location>
        <begin position="22"/>
        <end position="51"/>
    </location>
</feature>
<organism evidence="2">
    <name type="scientific">Cucumis melo</name>
    <name type="common">Muskmelon</name>
    <dbReference type="NCBI Taxonomy" id="3656"/>
    <lineage>
        <taxon>Eukaryota</taxon>
        <taxon>Viridiplantae</taxon>
        <taxon>Streptophyta</taxon>
        <taxon>Embryophyta</taxon>
        <taxon>Tracheophyta</taxon>
        <taxon>Spermatophyta</taxon>
        <taxon>Magnoliopsida</taxon>
        <taxon>eudicotyledons</taxon>
        <taxon>Gunneridae</taxon>
        <taxon>Pentapetalae</taxon>
        <taxon>rosids</taxon>
        <taxon>fabids</taxon>
        <taxon>Cucurbitales</taxon>
        <taxon>Cucurbitaceae</taxon>
        <taxon>Benincaseae</taxon>
        <taxon>Cucumis</taxon>
    </lineage>
</organism>
<name>A0A9I9CVB3_CUCME</name>
<evidence type="ECO:0000256" key="1">
    <source>
        <dbReference type="SAM" id="MobiDB-lite"/>
    </source>
</evidence>